<protein>
    <recommendedName>
        <fullName evidence="2">Nucleotide-diphospho-sugar transferase domain-containing protein</fullName>
    </recommendedName>
</protein>
<sequence>MNRKDFVFALFITFMISFCVIEYKSVEYDSLHIQAVQTIVTRNCSYQRPRENLRNNSYQRQRENLRKKNKTETNSLAFLPGNDKNLTQEQKDLESILTIAKSMSKEAVLVTVINDGYLPLAYNWLCNTKHMGIQHQVLVIATNQEAKEKLLSVSPDIKVVVLTVDKYLQKDQKYSHVGYIRLLVRRTEILLALLENRIETFLFEFDFLWLQNPLSLFKSYSGKYDMLFVHNSNRNSMVTNSVNGGFFYMFPTNTTVKLFQELYSRMLKLADRIKSWPPEKKVSEGENDQVYLNDLFSKRYGGLKALILPHTVFPDGKWYSLPESKRKSWKPYVIHNNWIIGNGNKIARAKEWGHWFLDNGSEIKCNFEAIRNINSVKTKEIFR</sequence>
<dbReference type="EMBL" id="CAJPWZ010002870">
    <property type="protein sequence ID" value="CAG2246499.1"/>
    <property type="molecule type" value="Genomic_DNA"/>
</dbReference>
<dbReference type="GO" id="GO:0005794">
    <property type="term" value="C:Golgi apparatus"/>
    <property type="evidence" value="ECO:0007669"/>
    <property type="project" value="TreeGrafter"/>
</dbReference>
<dbReference type="PANTHER" id="PTHR47032:SF1">
    <property type="entry name" value="UDP-D-XYLOSE:L-FUCOSE ALPHA-1,3-D-XYLOSYLTRANSFERASE-RELATED"/>
    <property type="match status" value="1"/>
</dbReference>
<name>A0A8S3UZ07_MYTED</name>
<comment type="caution">
    <text evidence="3">The sequence shown here is derived from an EMBL/GenBank/DDBJ whole genome shotgun (WGS) entry which is preliminary data.</text>
</comment>
<comment type="similarity">
    <text evidence="1">Belongs to the glycosyltransferase 77 family.</text>
</comment>
<accession>A0A8S3UZ07</accession>
<dbReference type="Gene3D" id="3.90.550.10">
    <property type="entry name" value="Spore Coat Polysaccharide Biosynthesis Protein SpsA, Chain A"/>
    <property type="match status" value="1"/>
</dbReference>
<evidence type="ECO:0000313" key="3">
    <source>
        <dbReference type="EMBL" id="CAG2246499.1"/>
    </source>
</evidence>
<dbReference type="PANTHER" id="PTHR47032">
    <property type="entry name" value="UDP-D-XYLOSE:L-FUCOSE ALPHA-1,3-D-XYLOSYLTRANSFERASE-RELATED"/>
    <property type="match status" value="1"/>
</dbReference>
<proteinExistence type="inferred from homology"/>
<reference evidence="3" key="1">
    <citation type="submission" date="2021-03" db="EMBL/GenBank/DDBJ databases">
        <authorList>
            <person name="Bekaert M."/>
        </authorList>
    </citation>
    <scope>NUCLEOTIDE SEQUENCE</scope>
</reference>
<dbReference type="AlphaFoldDB" id="A0A8S3UZ07"/>
<dbReference type="InterPro" id="IPR005069">
    <property type="entry name" value="Nucl-diP-sugar_transferase"/>
</dbReference>
<dbReference type="InterPro" id="IPR029044">
    <property type="entry name" value="Nucleotide-diphossugar_trans"/>
</dbReference>
<evidence type="ECO:0000256" key="1">
    <source>
        <dbReference type="ARBA" id="ARBA00007033"/>
    </source>
</evidence>
<dbReference type="GO" id="GO:0016757">
    <property type="term" value="F:glycosyltransferase activity"/>
    <property type="evidence" value="ECO:0007669"/>
    <property type="project" value="TreeGrafter"/>
</dbReference>
<dbReference type="Pfam" id="PF03407">
    <property type="entry name" value="Nucleotid_trans"/>
    <property type="match status" value="1"/>
</dbReference>
<keyword evidence="4" id="KW-1185">Reference proteome</keyword>
<dbReference type="OrthoDB" id="1712432at2759"/>
<dbReference type="SUPFAM" id="SSF53448">
    <property type="entry name" value="Nucleotide-diphospho-sugar transferases"/>
    <property type="match status" value="1"/>
</dbReference>
<dbReference type="Proteomes" id="UP000683360">
    <property type="component" value="Unassembled WGS sequence"/>
</dbReference>
<evidence type="ECO:0000313" key="4">
    <source>
        <dbReference type="Proteomes" id="UP000683360"/>
    </source>
</evidence>
<gene>
    <name evidence="3" type="ORF">MEDL_58460</name>
</gene>
<organism evidence="3 4">
    <name type="scientific">Mytilus edulis</name>
    <name type="common">Blue mussel</name>
    <dbReference type="NCBI Taxonomy" id="6550"/>
    <lineage>
        <taxon>Eukaryota</taxon>
        <taxon>Metazoa</taxon>
        <taxon>Spiralia</taxon>
        <taxon>Lophotrochozoa</taxon>
        <taxon>Mollusca</taxon>
        <taxon>Bivalvia</taxon>
        <taxon>Autobranchia</taxon>
        <taxon>Pteriomorphia</taxon>
        <taxon>Mytilida</taxon>
        <taxon>Mytiloidea</taxon>
        <taxon>Mytilidae</taxon>
        <taxon>Mytilinae</taxon>
        <taxon>Mytilus</taxon>
    </lineage>
</organism>
<feature type="domain" description="Nucleotide-diphospho-sugar transferase" evidence="2">
    <location>
        <begin position="135"/>
        <end position="348"/>
    </location>
</feature>
<dbReference type="InterPro" id="IPR052636">
    <property type="entry name" value="UDP-D-xylose:L-fucose_XylT"/>
</dbReference>
<evidence type="ECO:0000259" key="2">
    <source>
        <dbReference type="Pfam" id="PF03407"/>
    </source>
</evidence>